<name>A0A1P8WI96_9PLAN</name>
<feature type="active site" description="Charge relay system" evidence="10">
    <location>
        <position position="155"/>
    </location>
</feature>
<dbReference type="Pfam" id="PF01425">
    <property type="entry name" value="Amidase"/>
    <property type="match status" value="1"/>
</dbReference>
<dbReference type="AlphaFoldDB" id="A0A1P8WI96"/>
<dbReference type="OrthoDB" id="9811471at2"/>
<dbReference type="PANTHER" id="PTHR11895:SF151">
    <property type="entry name" value="GLUTAMYL-TRNA(GLN) AMIDOTRANSFERASE SUBUNIT A"/>
    <property type="match status" value="1"/>
</dbReference>
<dbReference type="PIRSF" id="PIRSF001221">
    <property type="entry name" value="Amidase_fungi"/>
    <property type="match status" value="1"/>
</dbReference>
<protein>
    <recommendedName>
        <fullName evidence="4 10">Glutamyl-tRNA(Gln) amidotransferase subunit A</fullName>
        <shortName evidence="10">Glu-ADT subunit A</shortName>
        <ecNumber evidence="3 10">6.3.5.7</ecNumber>
    </recommendedName>
</protein>
<proteinExistence type="inferred from homology"/>
<evidence type="ECO:0000256" key="6">
    <source>
        <dbReference type="ARBA" id="ARBA00022741"/>
    </source>
</evidence>
<reference evidence="12 13" key="1">
    <citation type="journal article" date="2016" name="Front. Microbiol.">
        <title>Fuerstia marisgermanicae gen. nov., sp. nov., an Unusual Member of the Phylum Planctomycetes from the German Wadden Sea.</title>
        <authorList>
            <person name="Kohn T."/>
            <person name="Heuer A."/>
            <person name="Jogler M."/>
            <person name="Vollmers J."/>
            <person name="Boedeker C."/>
            <person name="Bunk B."/>
            <person name="Rast P."/>
            <person name="Borchert D."/>
            <person name="Glockner I."/>
            <person name="Freese H.M."/>
            <person name="Klenk H.P."/>
            <person name="Overmann J."/>
            <person name="Kaster A.K."/>
            <person name="Rohde M."/>
            <person name="Wiegand S."/>
            <person name="Jogler C."/>
        </authorList>
    </citation>
    <scope>NUCLEOTIDE SEQUENCE [LARGE SCALE GENOMIC DNA]</scope>
    <source>
        <strain evidence="12 13">NH11</strain>
    </source>
</reference>
<gene>
    <name evidence="10 12" type="primary">gatA</name>
    <name evidence="12" type="ORF">Fuma_03396</name>
</gene>
<dbReference type="EC" id="6.3.5.7" evidence="3 10"/>
<dbReference type="GO" id="GO:0016740">
    <property type="term" value="F:transferase activity"/>
    <property type="evidence" value="ECO:0007669"/>
    <property type="project" value="UniProtKB-KW"/>
</dbReference>
<dbReference type="GO" id="GO:0005524">
    <property type="term" value="F:ATP binding"/>
    <property type="evidence" value="ECO:0007669"/>
    <property type="project" value="UniProtKB-KW"/>
</dbReference>
<keyword evidence="7 10" id="KW-0067">ATP-binding</keyword>
<evidence type="ECO:0000256" key="7">
    <source>
        <dbReference type="ARBA" id="ARBA00022840"/>
    </source>
</evidence>
<evidence type="ECO:0000256" key="4">
    <source>
        <dbReference type="ARBA" id="ARBA00014428"/>
    </source>
</evidence>
<evidence type="ECO:0000256" key="10">
    <source>
        <dbReference type="HAMAP-Rule" id="MF_00120"/>
    </source>
</evidence>
<dbReference type="NCBIfam" id="TIGR00132">
    <property type="entry name" value="gatA"/>
    <property type="match status" value="1"/>
</dbReference>
<dbReference type="GO" id="GO:0050567">
    <property type="term" value="F:glutaminyl-tRNA synthase (glutamine-hydrolyzing) activity"/>
    <property type="evidence" value="ECO:0007669"/>
    <property type="project" value="UniProtKB-UniRule"/>
</dbReference>
<dbReference type="KEGG" id="fmr:Fuma_03396"/>
<organism evidence="12 13">
    <name type="scientific">Fuerstiella marisgermanici</name>
    <dbReference type="NCBI Taxonomy" id="1891926"/>
    <lineage>
        <taxon>Bacteria</taxon>
        <taxon>Pseudomonadati</taxon>
        <taxon>Planctomycetota</taxon>
        <taxon>Planctomycetia</taxon>
        <taxon>Planctomycetales</taxon>
        <taxon>Planctomycetaceae</taxon>
        <taxon>Fuerstiella</taxon>
    </lineage>
</organism>
<evidence type="ECO:0000256" key="2">
    <source>
        <dbReference type="ARBA" id="ARBA00011123"/>
    </source>
</evidence>
<feature type="active site" description="Acyl-ester intermediate" evidence="10">
    <location>
        <position position="179"/>
    </location>
</feature>
<keyword evidence="8 10" id="KW-0648">Protein biosynthesis</keyword>
<sequence length="488" mass="51557">MRDLHKQSTAALLSALNNGELTSRTLTEACLARIDELNPQTNAFVSVDAEAALAKADAVDAKRSSGGDVGLLSGLPIGIKDNMCQTGTPTTCGSKMLANYKPPYDAHVVERLNAADGVIVGKLNMDEFAMGSSTETSVAGVTRNPWNAEHSPGGSSGGSAAAVAAGMVPLALGSDTGGSIRQPASFCGVVGMKPTYGRVSRFGLVAFASSLDQIGPFARDVKGASLLLQAIAGHDKRDTTSVDADVPDYVDCIDRPLEGLRVGIVDEHYGAGLDDEVQAAVRKSINALEAAGATVKQVELPHAKYSVATYYLIAPSEASSNLARYDGIHYGYRSPNFDPKDDGLVDLYCRSRGEGFGPEVKRRIMLGTYALSAGYYDAYYLRALKVRRRIREDYDKAFKEVDVIAGPVCPSTAFRLGEKMDDPLAMYLSDVYTISANLAGIPGISVPCGLSDSGLPIGLQLQGPAFEEAKLLQVAKMAEAANGVLTRE</sequence>
<dbReference type="GO" id="GO:0030956">
    <property type="term" value="C:glutamyl-tRNA(Gln) amidotransferase complex"/>
    <property type="evidence" value="ECO:0007669"/>
    <property type="project" value="InterPro"/>
</dbReference>
<feature type="active site" description="Charge relay system" evidence="10">
    <location>
        <position position="80"/>
    </location>
</feature>
<evidence type="ECO:0000313" key="12">
    <source>
        <dbReference type="EMBL" id="APZ93778.1"/>
    </source>
</evidence>
<evidence type="ECO:0000256" key="9">
    <source>
        <dbReference type="ARBA" id="ARBA00047407"/>
    </source>
</evidence>
<dbReference type="PROSITE" id="PS00571">
    <property type="entry name" value="AMIDASES"/>
    <property type="match status" value="1"/>
</dbReference>
<dbReference type="InterPro" id="IPR000120">
    <property type="entry name" value="Amidase"/>
</dbReference>
<dbReference type="Gene3D" id="3.90.1300.10">
    <property type="entry name" value="Amidase signature (AS) domain"/>
    <property type="match status" value="1"/>
</dbReference>
<dbReference type="RefSeq" id="WP_077025187.1">
    <property type="nucleotide sequence ID" value="NZ_CP017641.1"/>
</dbReference>
<comment type="subunit">
    <text evidence="2 10">Heterotrimer of A, B and C subunits.</text>
</comment>
<keyword evidence="13" id="KW-1185">Reference proteome</keyword>
<comment type="similarity">
    <text evidence="1 10">Belongs to the amidase family. GatA subfamily.</text>
</comment>
<evidence type="ECO:0000256" key="5">
    <source>
        <dbReference type="ARBA" id="ARBA00022598"/>
    </source>
</evidence>
<feature type="domain" description="Amidase" evidence="11">
    <location>
        <begin position="26"/>
        <end position="472"/>
    </location>
</feature>
<evidence type="ECO:0000256" key="3">
    <source>
        <dbReference type="ARBA" id="ARBA00012739"/>
    </source>
</evidence>
<dbReference type="InterPro" id="IPR023631">
    <property type="entry name" value="Amidase_dom"/>
</dbReference>
<dbReference type="EMBL" id="CP017641">
    <property type="protein sequence ID" value="APZ93778.1"/>
    <property type="molecule type" value="Genomic_DNA"/>
</dbReference>
<evidence type="ECO:0000256" key="8">
    <source>
        <dbReference type="ARBA" id="ARBA00022917"/>
    </source>
</evidence>
<dbReference type="HAMAP" id="MF_00120">
    <property type="entry name" value="GatA"/>
    <property type="match status" value="1"/>
</dbReference>
<dbReference type="GO" id="GO:0006412">
    <property type="term" value="P:translation"/>
    <property type="evidence" value="ECO:0007669"/>
    <property type="project" value="UniProtKB-UniRule"/>
</dbReference>
<comment type="catalytic activity">
    <reaction evidence="9 10">
        <text>L-glutamyl-tRNA(Gln) + L-glutamine + ATP + H2O = L-glutaminyl-tRNA(Gln) + L-glutamate + ADP + phosphate + H(+)</text>
        <dbReference type="Rhea" id="RHEA:17521"/>
        <dbReference type="Rhea" id="RHEA-COMP:9681"/>
        <dbReference type="Rhea" id="RHEA-COMP:9684"/>
        <dbReference type="ChEBI" id="CHEBI:15377"/>
        <dbReference type="ChEBI" id="CHEBI:15378"/>
        <dbReference type="ChEBI" id="CHEBI:29985"/>
        <dbReference type="ChEBI" id="CHEBI:30616"/>
        <dbReference type="ChEBI" id="CHEBI:43474"/>
        <dbReference type="ChEBI" id="CHEBI:58359"/>
        <dbReference type="ChEBI" id="CHEBI:78520"/>
        <dbReference type="ChEBI" id="CHEBI:78521"/>
        <dbReference type="ChEBI" id="CHEBI:456216"/>
        <dbReference type="EC" id="6.3.5.7"/>
    </reaction>
</comment>
<dbReference type="PANTHER" id="PTHR11895">
    <property type="entry name" value="TRANSAMIDASE"/>
    <property type="match status" value="1"/>
</dbReference>
<accession>A0A1P8WI96</accession>
<keyword evidence="12" id="KW-0808">Transferase</keyword>
<comment type="function">
    <text evidence="10">Allows the formation of correctly charged Gln-tRNA(Gln) through the transamidation of misacylated Glu-tRNA(Gln) in organisms which lack glutaminyl-tRNA synthetase. The reaction takes place in the presence of glutamine and ATP through an activated gamma-phospho-Glu-tRNA(Gln).</text>
</comment>
<keyword evidence="5 10" id="KW-0436">Ligase</keyword>
<dbReference type="InterPro" id="IPR036928">
    <property type="entry name" value="AS_sf"/>
</dbReference>
<keyword evidence="6 10" id="KW-0547">Nucleotide-binding</keyword>
<dbReference type="SUPFAM" id="SSF75304">
    <property type="entry name" value="Amidase signature (AS) enzymes"/>
    <property type="match status" value="1"/>
</dbReference>
<evidence type="ECO:0000256" key="1">
    <source>
        <dbReference type="ARBA" id="ARBA00008069"/>
    </source>
</evidence>
<dbReference type="Proteomes" id="UP000187735">
    <property type="component" value="Chromosome"/>
</dbReference>
<evidence type="ECO:0000313" key="13">
    <source>
        <dbReference type="Proteomes" id="UP000187735"/>
    </source>
</evidence>
<dbReference type="STRING" id="1891926.Fuma_03396"/>
<dbReference type="InterPro" id="IPR004412">
    <property type="entry name" value="GatA"/>
</dbReference>
<evidence type="ECO:0000259" key="11">
    <source>
        <dbReference type="Pfam" id="PF01425"/>
    </source>
</evidence>
<dbReference type="InterPro" id="IPR020556">
    <property type="entry name" value="Amidase_CS"/>
</dbReference>